<reference evidence="2 3" key="1">
    <citation type="submission" date="2016-04" db="EMBL/GenBank/DDBJ databases">
        <authorList>
            <person name="Evans L.H."/>
            <person name="Alamgir A."/>
            <person name="Owens N."/>
            <person name="Weber N.D."/>
            <person name="Virtaneva K."/>
            <person name="Barbian K."/>
            <person name="Babar A."/>
            <person name="Rosenke K."/>
        </authorList>
    </citation>
    <scope>NUCLEOTIDE SEQUENCE [LARGE SCALE GENOMIC DNA]</scope>
    <source>
        <strain evidence="2">NIES-2108</strain>
    </source>
</reference>
<dbReference type="PANTHER" id="PTHR43792:SF1">
    <property type="entry name" value="N-ACETYLTRANSFERASE DOMAIN-CONTAINING PROTEIN"/>
    <property type="match status" value="1"/>
</dbReference>
<dbReference type="InterPro" id="IPR016181">
    <property type="entry name" value="Acyl_CoA_acyltransferase"/>
</dbReference>
<evidence type="ECO:0000313" key="2">
    <source>
        <dbReference type="EMBL" id="RCJ38547.1"/>
    </source>
</evidence>
<evidence type="ECO:0000313" key="3">
    <source>
        <dbReference type="Proteomes" id="UP000252085"/>
    </source>
</evidence>
<comment type="caution">
    <text evidence="2">The sequence shown here is derived from an EMBL/GenBank/DDBJ whole genome shotgun (WGS) entry which is preliminary data.</text>
</comment>
<accession>A0A367RPQ3</accession>
<organism evidence="2 3">
    <name type="scientific">Nostoc punctiforme NIES-2108</name>
    <dbReference type="NCBI Taxonomy" id="1356359"/>
    <lineage>
        <taxon>Bacteria</taxon>
        <taxon>Bacillati</taxon>
        <taxon>Cyanobacteriota</taxon>
        <taxon>Cyanophyceae</taxon>
        <taxon>Nostocales</taxon>
        <taxon>Nostocaceae</taxon>
        <taxon>Nostoc</taxon>
    </lineage>
</organism>
<dbReference type="InterPro" id="IPR051531">
    <property type="entry name" value="N-acetyltransferase"/>
</dbReference>
<sequence length="176" mass="20425">MILETQRLFLREMTLSDLDALLLVLGDAESMRYYPKPFDREMVEKWIDRHRRNYAQHGLGLWAMVLKTTGEVIGDCGLIWQEVEGHQELEIGYHVRRDQQMQGYATEAASACQDYAFNVLGSDRVISLIRPENIPSRRVAEKNGLKVVQETLWRDIPHYIYAVQRSESKLLTTSNL</sequence>
<dbReference type="Proteomes" id="UP000252085">
    <property type="component" value="Unassembled WGS sequence"/>
</dbReference>
<evidence type="ECO:0000259" key="1">
    <source>
        <dbReference type="PROSITE" id="PS51186"/>
    </source>
</evidence>
<dbReference type="EMBL" id="LXQE01000117">
    <property type="protein sequence ID" value="RCJ38547.1"/>
    <property type="molecule type" value="Genomic_DNA"/>
</dbReference>
<gene>
    <name evidence="2" type="ORF">A6769_09105</name>
</gene>
<dbReference type="InterPro" id="IPR000182">
    <property type="entry name" value="GNAT_dom"/>
</dbReference>
<dbReference type="PANTHER" id="PTHR43792">
    <property type="entry name" value="GNAT FAMILY, PUTATIVE (AFU_ORTHOLOGUE AFUA_3G00765)-RELATED-RELATED"/>
    <property type="match status" value="1"/>
</dbReference>
<dbReference type="PROSITE" id="PS51186">
    <property type="entry name" value="GNAT"/>
    <property type="match status" value="1"/>
</dbReference>
<feature type="domain" description="N-acetyltransferase" evidence="1">
    <location>
        <begin position="8"/>
        <end position="166"/>
    </location>
</feature>
<dbReference type="GO" id="GO:0016747">
    <property type="term" value="F:acyltransferase activity, transferring groups other than amino-acyl groups"/>
    <property type="evidence" value="ECO:0007669"/>
    <property type="project" value="InterPro"/>
</dbReference>
<dbReference type="Pfam" id="PF13302">
    <property type="entry name" value="Acetyltransf_3"/>
    <property type="match status" value="1"/>
</dbReference>
<protein>
    <submittedName>
        <fullName evidence="2">GCN5 family acetyltransferase</fullName>
    </submittedName>
</protein>
<dbReference type="AlphaFoldDB" id="A0A367RPQ3"/>
<dbReference type="Gene3D" id="3.40.630.30">
    <property type="match status" value="1"/>
</dbReference>
<dbReference type="SUPFAM" id="SSF55729">
    <property type="entry name" value="Acyl-CoA N-acyltransferases (Nat)"/>
    <property type="match status" value="1"/>
</dbReference>
<name>A0A367RPQ3_NOSPU</name>
<keyword evidence="2" id="KW-0808">Transferase</keyword>
<proteinExistence type="predicted"/>